<proteinExistence type="predicted"/>
<name>A0A6J6XBD0_9ZZZZ</name>
<dbReference type="GO" id="GO:0000725">
    <property type="term" value="P:recombinational repair"/>
    <property type="evidence" value="ECO:0007669"/>
    <property type="project" value="TreeGrafter"/>
</dbReference>
<evidence type="ECO:0000313" key="2">
    <source>
        <dbReference type="EMBL" id="CAB4792566.1"/>
    </source>
</evidence>
<dbReference type="PANTHER" id="PTHR11070">
    <property type="entry name" value="UVRD / RECB / PCRA DNA HELICASE FAMILY MEMBER"/>
    <property type="match status" value="1"/>
</dbReference>
<dbReference type="Gene3D" id="3.40.50.300">
    <property type="entry name" value="P-loop containing nucleotide triphosphate hydrolases"/>
    <property type="match status" value="2"/>
</dbReference>
<dbReference type="EMBL" id="CAFAAM010000005">
    <property type="protein sequence ID" value="CAB4792566.1"/>
    <property type="molecule type" value="Genomic_DNA"/>
</dbReference>
<dbReference type="GO" id="GO:0043138">
    <property type="term" value="F:3'-5' DNA helicase activity"/>
    <property type="evidence" value="ECO:0007669"/>
    <property type="project" value="TreeGrafter"/>
</dbReference>
<protein>
    <submittedName>
        <fullName evidence="2">Unannotated protein</fullName>
    </submittedName>
</protein>
<gene>
    <name evidence="2" type="ORF">UFOPK3010_00084</name>
</gene>
<dbReference type="SUPFAM" id="SSF52540">
    <property type="entry name" value="P-loop containing nucleoside triphosphate hydrolases"/>
    <property type="match status" value="1"/>
</dbReference>
<dbReference type="GO" id="GO:0005524">
    <property type="term" value="F:ATP binding"/>
    <property type="evidence" value="ECO:0007669"/>
    <property type="project" value="InterPro"/>
</dbReference>
<dbReference type="InterPro" id="IPR027417">
    <property type="entry name" value="P-loop_NTPase"/>
</dbReference>
<feature type="domain" description="UvrD-like helicase C-terminal" evidence="1">
    <location>
        <begin position="194"/>
        <end position="239"/>
    </location>
</feature>
<dbReference type="InterPro" id="IPR027785">
    <property type="entry name" value="UvrD-like_helicase_C"/>
</dbReference>
<accession>A0A6J6XBD0</accession>
<dbReference type="InterPro" id="IPR000212">
    <property type="entry name" value="DNA_helicase_UvrD/REP"/>
</dbReference>
<dbReference type="PANTHER" id="PTHR11070:SF2">
    <property type="entry name" value="ATP-DEPENDENT DNA HELICASE SRS2"/>
    <property type="match status" value="1"/>
</dbReference>
<dbReference type="AlphaFoldDB" id="A0A6J6XBD0"/>
<evidence type="ECO:0000259" key="1">
    <source>
        <dbReference type="Pfam" id="PF13538"/>
    </source>
</evidence>
<dbReference type="GO" id="GO:0003677">
    <property type="term" value="F:DNA binding"/>
    <property type="evidence" value="ECO:0007669"/>
    <property type="project" value="InterPro"/>
</dbReference>
<organism evidence="2">
    <name type="scientific">freshwater metagenome</name>
    <dbReference type="NCBI Taxonomy" id="449393"/>
    <lineage>
        <taxon>unclassified sequences</taxon>
        <taxon>metagenomes</taxon>
        <taxon>ecological metagenomes</taxon>
    </lineage>
</organism>
<reference evidence="2" key="1">
    <citation type="submission" date="2020-05" db="EMBL/GenBank/DDBJ databases">
        <authorList>
            <person name="Chiriac C."/>
            <person name="Salcher M."/>
            <person name="Ghai R."/>
            <person name="Kavagutti S V."/>
        </authorList>
    </citation>
    <scope>NUCLEOTIDE SEQUENCE</scope>
</reference>
<dbReference type="Pfam" id="PF13538">
    <property type="entry name" value="UvrD_C_2"/>
    <property type="match status" value="1"/>
</dbReference>
<sequence>MPPLERPNLPPDEMGEWWDTVATGHIIGNWDKVGEYFDTIIIDEAQDFSPTWIALLESLLDPDGRRRMLLLADEGQGVYSRGFVFPQADDGWVQVELASNFRNAHPIAHLLRRGLGGAPSPVYSPEGLGIHFYVATDIDNVASVVEAEIDRIVEDDERSAASIGVVTLDRDVRDELRRRLDLVAWEDRGDGAVVCETFRRAKGLEFDTVILVAMTPEDATEVTPLYIGISRAVSELIVVGSNEVADRLGFA</sequence>